<dbReference type="Proteomes" id="UP000019335">
    <property type="component" value="Unassembled WGS sequence"/>
</dbReference>
<reference evidence="2 3" key="1">
    <citation type="journal article" date="2014" name="Mol. Plant">
        <title>Chromosome Scale Genome Assembly and Transcriptome Profiling of Nannochloropsis gaditana in Nitrogen Depletion.</title>
        <authorList>
            <person name="Corteggiani Carpinelli E."/>
            <person name="Telatin A."/>
            <person name="Vitulo N."/>
            <person name="Forcato C."/>
            <person name="D'Angelo M."/>
            <person name="Schiavon R."/>
            <person name="Vezzi A."/>
            <person name="Giacometti G.M."/>
            <person name="Morosinotto T."/>
            <person name="Valle G."/>
        </authorList>
    </citation>
    <scope>NUCLEOTIDE SEQUENCE [LARGE SCALE GENOMIC DNA]</scope>
    <source>
        <strain evidence="2 3">B-31</strain>
    </source>
</reference>
<sequence length="79" mass="8569">MKTPMIRNRLNWILGLFLLVSVSQTQEISPVIQCNTGWEITPATLIGVFPNGELNGALVPAKEHSTLASAISRLRPEAG</sequence>
<evidence type="ECO:0000256" key="1">
    <source>
        <dbReference type="SAM" id="SignalP"/>
    </source>
</evidence>
<dbReference type="OrthoDB" id="10526745at2759"/>
<evidence type="ECO:0000313" key="3">
    <source>
        <dbReference type="Proteomes" id="UP000019335"/>
    </source>
</evidence>
<dbReference type="AlphaFoldDB" id="W7TIJ7"/>
<evidence type="ECO:0000313" key="2">
    <source>
        <dbReference type="EMBL" id="EWM20091.1"/>
    </source>
</evidence>
<keyword evidence="3" id="KW-1185">Reference proteome</keyword>
<name>W7TIJ7_9STRA</name>
<accession>W7TIJ7</accession>
<proteinExistence type="predicted"/>
<dbReference type="EMBL" id="AZIL01003366">
    <property type="protein sequence ID" value="EWM20091.1"/>
    <property type="molecule type" value="Genomic_DNA"/>
</dbReference>
<feature type="signal peptide" evidence="1">
    <location>
        <begin position="1"/>
        <end position="25"/>
    </location>
</feature>
<protein>
    <submittedName>
        <fullName evidence="2">Uncharacterized protein</fullName>
    </submittedName>
</protein>
<organism evidence="2 3">
    <name type="scientific">Nannochloropsis gaditana</name>
    <dbReference type="NCBI Taxonomy" id="72520"/>
    <lineage>
        <taxon>Eukaryota</taxon>
        <taxon>Sar</taxon>
        <taxon>Stramenopiles</taxon>
        <taxon>Ochrophyta</taxon>
        <taxon>Eustigmatophyceae</taxon>
        <taxon>Eustigmatales</taxon>
        <taxon>Monodopsidaceae</taxon>
        <taxon>Nannochloropsis</taxon>
    </lineage>
</organism>
<comment type="caution">
    <text evidence="2">The sequence shown here is derived from an EMBL/GenBank/DDBJ whole genome shotgun (WGS) entry which is preliminary data.</text>
</comment>
<gene>
    <name evidence="2" type="ORF">Naga_101850g1</name>
</gene>
<keyword evidence="1" id="KW-0732">Signal</keyword>
<feature type="chain" id="PRO_5004900704" evidence="1">
    <location>
        <begin position="26"/>
        <end position="79"/>
    </location>
</feature>